<dbReference type="AlphaFoldDB" id="A0A9C7GC31"/>
<dbReference type="Proteomes" id="UP000789845">
    <property type="component" value="Unassembled WGS sequence"/>
</dbReference>
<evidence type="ECO:0000313" key="2">
    <source>
        <dbReference type="EMBL" id="CAG9609475.1"/>
    </source>
</evidence>
<accession>A0A9C7GC31</accession>
<name>A0A9C7GC31_9BACI</name>
<dbReference type="EMBL" id="CAKJTG010000020">
    <property type="protein sequence ID" value="CAG9609475.1"/>
    <property type="molecule type" value="Genomic_DNA"/>
</dbReference>
<organism evidence="2 3">
    <name type="scientific">Pseudoneobacillus rhizosphaerae</name>
    <dbReference type="NCBI Taxonomy" id="2880968"/>
    <lineage>
        <taxon>Bacteria</taxon>
        <taxon>Bacillati</taxon>
        <taxon>Bacillota</taxon>
        <taxon>Bacilli</taxon>
        <taxon>Bacillales</taxon>
        <taxon>Bacillaceae</taxon>
        <taxon>Pseudoneobacillus</taxon>
    </lineage>
</organism>
<sequence length="95" mass="10643">MVIKQAFRWGGILTGITYFLFGVSILLFCGMIHFFLASRRPGVYPPRNILKKRSATLAIGGTFFLMLGTLFYSLIKALFVIFVSISSEIANKTRS</sequence>
<keyword evidence="1" id="KW-0472">Membrane</keyword>
<keyword evidence="3" id="KW-1185">Reference proteome</keyword>
<keyword evidence="1" id="KW-0812">Transmembrane</keyword>
<dbReference type="InterPro" id="IPR058724">
    <property type="entry name" value="YhzF"/>
</dbReference>
<reference evidence="2" key="1">
    <citation type="submission" date="2021-10" db="EMBL/GenBank/DDBJ databases">
        <authorList>
            <person name="Criscuolo A."/>
        </authorList>
    </citation>
    <scope>NUCLEOTIDE SEQUENCE</scope>
    <source>
        <strain evidence="2">CIP111885</strain>
    </source>
</reference>
<evidence type="ECO:0000313" key="3">
    <source>
        <dbReference type="Proteomes" id="UP000789845"/>
    </source>
</evidence>
<gene>
    <name evidence="2" type="ORF">NEOCIP111885_03217</name>
</gene>
<evidence type="ECO:0000256" key="1">
    <source>
        <dbReference type="SAM" id="Phobius"/>
    </source>
</evidence>
<feature type="transmembrane region" description="Helical" evidence="1">
    <location>
        <begin position="12"/>
        <end position="36"/>
    </location>
</feature>
<keyword evidence="1" id="KW-1133">Transmembrane helix</keyword>
<feature type="transmembrane region" description="Helical" evidence="1">
    <location>
        <begin position="57"/>
        <end position="85"/>
    </location>
</feature>
<proteinExistence type="predicted"/>
<protein>
    <submittedName>
        <fullName evidence="2">Uncharacterized protein</fullName>
    </submittedName>
</protein>
<dbReference type="Pfam" id="PF26302">
    <property type="entry name" value="YhzF"/>
    <property type="match status" value="1"/>
</dbReference>
<dbReference type="RefSeq" id="WP_230497707.1">
    <property type="nucleotide sequence ID" value="NZ_CAKJTG010000020.1"/>
</dbReference>
<comment type="caution">
    <text evidence="2">The sequence shown here is derived from an EMBL/GenBank/DDBJ whole genome shotgun (WGS) entry which is preliminary data.</text>
</comment>